<protein>
    <submittedName>
        <fullName evidence="1">Uncharacterized protein</fullName>
    </submittedName>
</protein>
<dbReference type="EMBL" id="VBUC01000014">
    <property type="protein sequence ID" value="TLS98599.1"/>
    <property type="molecule type" value="Genomic_DNA"/>
</dbReference>
<proteinExistence type="predicted"/>
<gene>
    <name evidence="1" type="ORF">FE247_07020</name>
</gene>
<organism evidence="1 2">
    <name type="scientific">Aliarcobacter cibarius</name>
    <dbReference type="NCBI Taxonomy" id="255507"/>
    <lineage>
        <taxon>Bacteria</taxon>
        <taxon>Pseudomonadati</taxon>
        <taxon>Campylobacterota</taxon>
        <taxon>Epsilonproteobacteria</taxon>
        <taxon>Campylobacterales</taxon>
        <taxon>Arcobacteraceae</taxon>
        <taxon>Aliarcobacter</taxon>
    </lineage>
</organism>
<accession>A0ABY2V3S5</accession>
<name>A0ABY2V3S5_9BACT</name>
<evidence type="ECO:0000313" key="2">
    <source>
        <dbReference type="Proteomes" id="UP000305417"/>
    </source>
</evidence>
<reference evidence="1 2" key="1">
    <citation type="submission" date="2019-05" db="EMBL/GenBank/DDBJ databases">
        <title>Arcobacter cibarius and Arcobacter thereius providing challenges in identification an antibiotic susceptibility and Quinolone resistance.</title>
        <authorList>
            <person name="Busch A."/>
            <person name="Hanel I."/>
            <person name="Hotzel H."/>
            <person name="Tomaso H."/>
        </authorList>
    </citation>
    <scope>NUCLEOTIDE SEQUENCE [LARGE SCALE GENOMIC DNA]</scope>
    <source>
        <strain evidence="1 2">16CS0831-2</strain>
    </source>
</reference>
<evidence type="ECO:0000313" key="1">
    <source>
        <dbReference type="EMBL" id="TLS98599.1"/>
    </source>
</evidence>
<keyword evidence="2" id="KW-1185">Reference proteome</keyword>
<comment type="caution">
    <text evidence="1">The sequence shown here is derived from an EMBL/GenBank/DDBJ whole genome shotgun (WGS) entry which is preliminary data.</text>
</comment>
<dbReference type="Proteomes" id="UP000305417">
    <property type="component" value="Unassembled WGS sequence"/>
</dbReference>
<dbReference type="RefSeq" id="WP_084031371.1">
    <property type="nucleotide sequence ID" value="NZ_CP043857.1"/>
</dbReference>
<sequence>MFAWLFGNRQKFKREKTYVCKHCKLSCENCTSMFCWSCHSNSGNPCPRCGKTNLMEKDIAKKI</sequence>